<protein>
    <recommendedName>
        <fullName evidence="2">Polymerase nucleotidyl transferase domain-containing protein</fullName>
    </recommendedName>
</protein>
<accession>A0A098EB88</accession>
<sequence length="285" mass="33063">MQYRLNHRDFIEKDSEFYAVLSTKPLVCSLRYAQTDGILKKVDGGIVVIDALDDVKIFIGRKRLNDIINEHADVYERDVYDLAKFISNFTNTKNLGISGSGLIKCYRDDSDIDFVVYGTKNFNKARDAIKQSILNNWVVKNLNSEQWKELYAKRIFGNELTYDEFLWHEKRKFNKGTINNRKFDLLLSDDVQVNLNFKKIGNIVKKGRVIKSSPFSYPAYYEIIERKEISKILCWTHTYIGQAFEGENIAVSGMLEEINNGTDYEKFIIVGTSRKAIGEYIKVIR</sequence>
<name>A0A098EB88_9ZZZZ</name>
<organism evidence="1">
    <name type="scientific">groundwater metagenome</name>
    <dbReference type="NCBI Taxonomy" id="717931"/>
    <lineage>
        <taxon>unclassified sequences</taxon>
        <taxon>metagenomes</taxon>
        <taxon>ecological metagenomes</taxon>
    </lineage>
</organism>
<evidence type="ECO:0000313" key="1">
    <source>
        <dbReference type="EMBL" id="CEG12754.1"/>
    </source>
</evidence>
<gene>
    <name evidence="1" type="ORF">MSIBF_A2680026</name>
</gene>
<evidence type="ECO:0008006" key="2">
    <source>
        <dbReference type="Google" id="ProtNLM"/>
    </source>
</evidence>
<proteinExistence type="predicted"/>
<dbReference type="AlphaFoldDB" id="A0A098EB88"/>
<reference evidence="1" key="1">
    <citation type="submission" date="2014-09" db="EMBL/GenBank/DDBJ databases">
        <authorList>
            <person name="Probst J Alexander"/>
        </authorList>
    </citation>
    <scope>NUCLEOTIDE SEQUENCE</scope>
</reference>
<dbReference type="EMBL" id="CCXY01000188">
    <property type="protein sequence ID" value="CEG12754.1"/>
    <property type="molecule type" value="Genomic_DNA"/>
</dbReference>